<protein>
    <recommendedName>
        <fullName evidence="11 12">Replicative DNA helicase</fullName>
        <ecNumber evidence="11 12">5.6.2.3</ecNumber>
    </recommendedName>
</protein>
<dbReference type="NCBIfam" id="TIGR00665">
    <property type="entry name" value="DnaB"/>
    <property type="match status" value="1"/>
</dbReference>
<dbReference type="Gene3D" id="1.10.860.10">
    <property type="entry name" value="DNAb Helicase, Chain A"/>
    <property type="match status" value="1"/>
</dbReference>
<dbReference type="EMBL" id="JBHTKY010000010">
    <property type="protein sequence ID" value="MFD1165697.1"/>
    <property type="molecule type" value="Genomic_DNA"/>
</dbReference>
<evidence type="ECO:0000256" key="13">
    <source>
        <dbReference type="SAM" id="MobiDB-lite"/>
    </source>
</evidence>
<gene>
    <name evidence="15" type="primary">dnaB</name>
    <name evidence="15" type="ORF">ACFQ2C_08800</name>
</gene>
<dbReference type="EC" id="5.6.2.3" evidence="11 12"/>
<feature type="compositionally biased region" description="Polar residues" evidence="13">
    <location>
        <begin position="1"/>
        <end position="19"/>
    </location>
</feature>
<dbReference type="InterPro" id="IPR027417">
    <property type="entry name" value="P-loop_NTPase"/>
</dbReference>
<feature type="region of interest" description="Disordered" evidence="13">
    <location>
        <begin position="1"/>
        <end position="20"/>
    </location>
</feature>
<dbReference type="InterPro" id="IPR036185">
    <property type="entry name" value="DNA_heli_DnaB-like_N_sf"/>
</dbReference>
<evidence type="ECO:0000313" key="15">
    <source>
        <dbReference type="EMBL" id="MFD1165697.1"/>
    </source>
</evidence>
<dbReference type="PANTHER" id="PTHR30153:SF2">
    <property type="entry name" value="REPLICATIVE DNA HELICASE"/>
    <property type="match status" value="1"/>
</dbReference>
<dbReference type="SUPFAM" id="SSF52540">
    <property type="entry name" value="P-loop containing nucleoside triphosphate hydrolases"/>
    <property type="match status" value="1"/>
</dbReference>
<evidence type="ECO:0000256" key="5">
    <source>
        <dbReference type="ARBA" id="ARBA00022801"/>
    </source>
</evidence>
<evidence type="ECO:0000256" key="11">
    <source>
        <dbReference type="NCBIfam" id="TIGR00665"/>
    </source>
</evidence>
<dbReference type="PANTHER" id="PTHR30153">
    <property type="entry name" value="REPLICATIVE DNA HELICASE DNAB"/>
    <property type="match status" value="1"/>
</dbReference>
<evidence type="ECO:0000256" key="12">
    <source>
        <dbReference type="RuleBase" id="RU362085"/>
    </source>
</evidence>
<accession>A0ABW3RMD4</accession>
<sequence>MSLENEFTNNASGQPSRANFNKKRTSLNNLVSGLGKLPPQALDLEEAVLGALMLEKNALSEVIDILKPDSFYKEAHQKIFQAIYNLFQKTSPIDILTVVAELRQMGSLEMVGGAYYITQLTDRVVSAANIEYHARIISQKYIQRELIKVSTEIINSSYDETSDIFDLLDHAEKSLFDIAQNNLRRDSRKMDDIMREAISSLELLRDKTDGLTGIPSGLTALDRMTSGWQPSDLVIIAARPAMGKTAFVLSVARNAAVDHDKPVAVFSLEMSSVQLVNRLIAGETEIEQEKLKKGNLADHEWQQLHSRIGRLTEAPLIIDDTPALNVFEFRAKCRRLKAQYDIQMVIVDYLQLMHGKGDGKGGGGNREQEIGSISRALKSVAKELNIPVLALSQLSRAVESRPGNSKRPMLSDLRESGSIEQDADMVLFLYRPEYYGLLEDEEGRSTVGVGEVIIAKHRNGETGIVPLRFVGKYVKFVDLEDDFSGMSNEGGSFNDFGGGMGSAIQPSGNFGNFGGGITMPSRMNDMPDDAPF</sequence>
<dbReference type="SUPFAM" id="SSF48024">
    <property type="entry name" value="N-terminal domain of DnaB helicase"/>
    <property type="match status" value="1"/>
</dbReference>
<evidence type="ECO:0000256" key="7">
    <source>
        <dbReference type="ARBA" id="ARBA00022840"/>
    </source>
</evidence>
<evidence type="ECO:0000256" key="10">
    <source>
        <dbReference type="ARBA" id="ARBA00048954"/>
    </source>
</evidence>
<dbReference type="InterPro" id="IPR007693">
    <property type="entry name" value="DNA_helicase_DnaB-like_N"/>
</dbReference>
<evidence type="ECO:0000256" key="9">
    <source>
        <dbReference type="ARBA" id="ARBA00023235"/>
    </source>
</evidence>
<evidence type="ECO:0000256" key="8">
    <source>
        <dbReference type="ARBA" id="ARBA00023125"/>
    </source>
</evidence>
<proteinExistence type="inferred from homology"/>
<keyword evidence="5 12" id="KW-0378">Hydrolase</keyword>
<dbReference type="Proteomes" id="UP001597205">
    <property type="component" value="Unassembled WGS sequence"/>
</dbReference>
<reference evidence="16" key="1">
    <citation type="journal article" date="2019" name="Int. J. Syst. Evol. Microbiol.">
        <title>The Global Catalogue of Microorganisms (GCM) 10K type strain sequencing project: providing services to taxonomists for standard genome sequencing and annotation.</title>
        <authorList>
            <consortium name="The Broad Institute Genomics Platform"/>
            <consortium name="The Broad Institute Genome Sequencing Center for Infectious Disease"/>
            <person name="Wu L."/>
            <person name="Ma J."/>
        </authorList>
    </citation>
    <scope>NUCLEOTIDE SEQUENCE [LARGE SCALE GENOMIC DNA]</scope>
    <source>
        <strain evidence="16">CCUG 52468</strain>
    </source>
</reference>
<organism evidence="15 16">
    <name type="scientific">Sphingobacterium daejeonense</name>
    <dbReference type="NCBI Taxonomy" id="371142"/>
    <lineage>
        <taxon>Bacteria</taxon>
        <taxon>Pseudomonadati</taxon>
        <taxon>Bacteroidota</taxon>
        <taxon>Sphingobacteriia</taxon>
        <taxon>Sphingobacteriales</taxon>
        <taxon>Sphingobacteriaceae</taxon>
        <taxon>Sphingobacterium</taxon>
    </lineage>
</organism>
<keyword evidence="9" id="KW-0413">Isomerase</keyword>
<evidence type="ECO:0000256" key="4">
    <source>
        <dbReference type="ARBA" id="ARBA00022741"/>
    </source>
</evidence>
<dbReference type="InterPro" id="IPR007692">
    <property type="entry name" value="DNA_helicase_DnaB"/>
</dbReference>
<dbReference type="InterPro" id="IPR016136">
    <property type="entry name" value="DNA_helicase_N/primase_C"/>
</dbReference>
<comment type="similarity">
    <text evidence="1 12">Belongs to the helicase family. DnaB subfamily.</text>
</comment>
<dbReference type="PROSITE" id="PS51199">
    <property type="entry name" value="SF4_HELICASE"/>
    <property type="match status" value="1"/>
</dbReference>
<comment type="catalytic activity">
    <reaction evidence="10 12">
        <text>ATP + H2O = ADP + phosphate + H(+)</text>
        <dbReference type="Rhea" id="RHEA:13065"/>
        <dbReference type="ChEBI" id="CHEBI:15377"/>
        <dbReference type="ChEBI" id="CHEBI:15378"/>
        <dbReference type="ChEBI" id="CHEBI:30616"/>
        <dbReference type="ChEBI" id="CHEBI:43474"/>
        <dbReference type="ChEBI" id="CHEBI:456216"/>
        <dbReference type="EC" id="5.6.2.3"/>
    </reaction>
</comment>
<evidence type="ECO:0000259" key="14">
    <source>
        <dbReference type="PROSITE" id="PS51199"/>
    </source>
</evidence>
<dbReference type="CDD" id="cd00984">
    <property type="entry name" value="DnaB_C"/>
    <property type="match status" value="1"/>
</dbReference>
<evidence type="ECO:0000256" key="3">
    <source>
        <dbReference type="ARBA" id="ARBA00022705"/>
    </source>
</evidence>
<keyword evidence="8 12" id="KW-0238">DNA-binding</keyword>
<keyword evidence="6 12" id="KW-0347">Helicase</keyword>
<feature type="domain" description="SF4 helicase" evidence="14">
    <location>
        <begin position="207"/>
        <end position="483"/>
    </location>
</feature>
<evidence type="ECO:0000256" key="2">
    <source>
        <dbReference type="ARBA" id="ARBA00022515"/>
    </source>
</evidence>
<comment type="caution">
    <text evidence="15">The sequence shown here is derived from an EMBL/GenBank/DDBJ whole genome shotgun (WGS) entry which is preliminary data.</text>
</comment>
<dbReference type="InterPro" id="IPR007694">
    <property type="entry name" value="DNA_helicase_DnaB-like_C"/>
</dbReference>
<comment type="function">
    <text evidence="12">The main replicative DNA helicase, it participates in initiation and elongation during chromosome replication. Travels ahead of the DNA replisome, separating dsDNA into templates for DNA synthesis. A processive ATP-dependent 5'-3' DNA helicase it has DNA-dependent ATPase activity.</text>
</comment>
<dbReference type="RefSeq" id="WP_099371699.1">
    <property type="nucleotide sequence ID" value="NZ_JBHTKY010000010.1"/>
</dbReference>
<keyword evidence="16" id="KW-1185">Reference proteome</keyword>
<keyword evidence="3 12" id="KW-0235">DNA replication</keyword>
<keyword evidence="4 12" id="KW-0547">Nucleotide-binding</keyword>
<dbReference type="GO" id="GO:0004386">
    <property type="term" value="F:helicase activity"/>
    <property type="evidence" value="ECO:0007669"/>
    <property type="project" value="UniProtKB-KW"/>
</dbReference>
<evidence type="ECO:0000256" key="6">
    <source>
        <dbReference type="ARBA" id="ARBA00022806"/>
    </source>
</evidence>
<dbReference type="NCBIfam" id="NF004384">
    <property type="entry name" value="PRK05748.1"/>
    <property type="match status" value="1"/>
</dbReference>
<dbReference type="Pfam" id="PF03796">
    <property type="entry name" value="DnaB_C"/>
    <property type="match status" value="1"/>
</dbReference>
<keyword evidence="2 12" id="KW-0639">Primosome</keyword>
<evidence type="ECO:0000313" key="16">
    <source>
        <dbReference type="Proteomes" id="UP001597205"/>
    </source>
</evidence>
<keyword evidence="7 12" id="KW-0067">ATP-binding</keyword>
<dbReference type="Pfam" id="PF00772">
    <property type="entry name" value="DnaB"/>
    <property type="match status" value="1"/>
</dbReference>
<dbReference type="Gene3D" id="3.40.50.300">
    <property type="entry name" value="P-loop containing nucleotide triphosphate hydrolases"/>
    <property type="match status" value="1"/>
</dbReference>
<evidence type="ECO:0000256" key="1">
    <source>
        <dbReference type="ARBA" id="ARBA00008428"/>
    </source>
</evidence>
<name>A0ABW3RMD4_9SPHI</name>